<reference evidence="3" key="1">
    <citation type="journal article" date="2019" name="Int. J. Syst. Evol. Microbiol.">
        <title>The Global Catalogue of Microorganisms (GCM) 10K type strain sequencing project: providing services to taxonomists for standard genome sequencing and annotation.</title>
        <authorList>
            <consortium name="The Broad Institute Genomics Platform"/>
            <consortium name="The Broad Institute Genome Sequencing Center for Infectious Disease"/>
            <person name="Wu L."/>
            <person name="Ma J."/>
        </authorList>
    </citation>
    <scope>NUCLEOTIDE SEQUENCE [LARGE SCALE GENOMIC DNA]</scope>
    <source>
        <strain evidence="3">JCM 15589</strain>
    </source>
</reference>
<evidence type="ECO:0000256" key="1">
    <source>
        <dbReference type="SAM" id="MobiDB-lite"/>
    </source>
</evidence>
<proteinExistence type="predicted"/>
<sequence>MTDPERSQTQSLIEAFRLLRDIAGDAGSATVSWTDENGSHSSLWVSGPNFEPDEDEADDE</sequence>
<evidence type="ECO:0000313" key="2">
    <source>
        <dbReference type="EMBL" id="GAA1742554.1"/>
    </source>
</evidence>
<organism evidence="2 3">
    <name type="scientific">Isoptericola hypogeus</name>
    <dbReference type="NCBI Taxonomy" id="300179"/>
    <lineage>
        <taxon>Bacteria</taxon>
        <taxon>Bacillati</taxon>
        <taxon>Actinomycetota</taxon>
        <taxon>Actinomycetes</taxon>
        <taxon>Micrococcales</taxon>
        <taxon>Promicromonosporaceae</taxon>
        <taxon>Isoptericola</taxon>
    </lineage>
</organism>
<keyword evidence="3" id="KW-1185">Reference proteome</keyword>
<dbReference type="EMBL" id="BAAAPM010000023">
    <property type="protein sequence ID" value="GAA1742554.1"/>
    <property type="molecule type" value="Genomic_DNA"/>
</dbReference>
<name>A0ABP4W058_9MICO</name>
<dbReference type="RefSeq" id="WP_344250980.1">
    <property type="nucleotide sequence ID" value="NZ_BAAAPM010000023.1"/>
</dbReference>
<feature type="compositionally biased region" description="Acidic residues" evidence="1">
    <location>
        <begin position="51"/>
        <end position="60"/>
    </location>
</feature>
<feature type="compositionally biased region" description="Polar residues" evidence="1">
    <location>
        <begin position="30"/>
        <end position="44"/>
    </location>
</feature>
<feature type="region of interest" description="Disordered" evidence="1">
    <location>
        <begin position="30"/>
        <end position="60"/>
    </location>
</feature>
<protein>
    <submittedName>
        <fullName evidence="2">Uncharacterized protein</fullName>
    </submittedName>
</protein>
<evidence type="ECO:0000313" key="3">
    <source>
        <dbReference type="Proteomes" id="UP001501138"/>
    </source>
</evidence>
<dbReference type="Proteomes" id="UP001501138">
    <property type="component" value="Unassembled WGS sequence"/>
</dbReference>
<gene>
    <name evidence="2" type="ORF">GCM10009809_42050</name>
</gene>
<accession>A0ABP4W058</accession>
<comment type="caution">
    <text evidence="2">The sequence shown here is derived from an EMBL/GenBank/DDBJ whole genome shotgun (WGS) entry which is preliminary data.</text>
</comment>